<dbReference type="RefSeq" id="WP_054636454.1">
    <property type="nucleotide sequence ID" value="NZ_JBHSOZ010000005.1"/>
</dbReference>
<name>A0ABW0YQ97_9BACI</name>
<comment type="caution">
    <text evidence="1">The sequence shown here is derived from an EMBL/GenBank/DDBJ whole genome shotgun (WGS) entry which is preliminary data.</text>
</comment>
<evidence type="ECO:0000313" key="1">
    <source>
        <dbReference type="EMBL" id="MFC5713303.1"/>
    </source>
</evidence>
<protein>
    <submittedName>
        <fullName evidence="1">Uncharacterized protein</fullName>
    </submittedName>
</protein>
<accession>A0ABW0YQ97</accession>
<gene>
    <name evidence="1" type="ORF">ACFPU1_10945</name>
</gene>
<organism evidence="1 2">
    <name type="scientific">Thalassorhabdus alkalitolerans</name>
    <dbReference type="NCBI Taxonomy" id="2282697"/>
    <lineage>
        <taxon>Bacteria</taxon>
        <taxon>Bacillati</taxon>
        <taxon>Bacillota</taxon>
        <taxon>Bacilli</taxon>
        <taxon>Bacillales</taxon>
        <taxon>Bacillaceae</taxon>
        <taxon>Thalassorhabdus</taxon>
    </lineage>
</organism>
<evidence type="ECO:0000313" key="2">
    <source>
        <dbReference type="Proteomes" id="UP001596142"/>
    </source>
</evidence>
<dbReference type="EMBL" id="JBHSOZ010000005">
    <property type="protein sequence ID" value="MFC5713303.1"/>
    <property type="molecule type" value="Genomic_DNA"/>
</dbReference>
<proteinExistence type="predicted"/>
<keyword evidence="2" id="KW-1185">Reference proteome</keyword>
<reference evidence="2" key="1">
    <citation type="journal article" date="2019" name="Int. J. Syst. Evol. Microbiol.">
        <title>The Global Catalogue of Microorganisms (GCM) 10K type strain sequencing project: providing services to taxonomists for standard genome sequencing and annotation.</title>
        <authorList>
            <consortium name="The Broad Institute Genomics Platform"/>
            <consortium name="The Broad Institute Genome Sequencing Center for Infectious Disease"/>
            <person name="Wu L."/>
            <person name="Ma J."/>
        </authorList>
    </citation>
    <scope>NUCLEOTIDE SEQUENCE [LARGE SCALE GENOMIC DNA]</scope>
    <source>
        <strain evidence="2">CECT 7184</strain>
    </source>
</reference>
<sequence>MFRFIESRHGYDVYQANYNGRHYVIQFNPRLNRIEQMRPAVDGGSGIVSHLFQSYLSSLPEE</sequence>
<dbReference type="Proteomes" id="UP001596142">
    <property type="component" value="Unassembled WGS sequence"/>
</dbReference>